<dbReference type="PRINTS" id="PR00038">
    <property type="entry name" value="HTHLUXR"/>
</dbReference>
<dbReference type="EMBL" id="JAGPNL010000009">
    <property type="protein sequence ID" value="MBQ0830113.1"/>
    <property type="molecule type" value="Genomic_DNA"/>
</dbReference>
<dbReference type="InterPro" id="IPR000792">
    <property type="entry name" value="Tscrpt_reg_LuxR_C"/>
</dbReference>
<dbReference type="GO" id="GO:0006355">
    <property type="term" value="P:regulation of DNA-templated transcription"/>
    <property type="evidence" value="ECO:0007669"/>
    <property type="project" value="InterPro"/>
</dbReference>
<name>A0A941BA02_9ACTN</name>
<comment type="caution">
    <text evidence="4">The sequence shown here is derived from an EMBL/GenBank/DDBJ whole genome shotgun (WGS) entry which is preliminary data.</text>
</comment>
<dbReference type="RefSeq" id="WP_210875709.1">
    <property type="nucleotide sequence ID" value="NZ_JAGPNL010000009.1"/>
</dbReference>
<gene>
    <name evidence="4" type="ORF">J5Y05_27030</name>
</gene>
<dbReference type="PANTHER" id="PTHR43214">
    <property type="entry name" value="TWO-COMPONENT RESPONSE REGULATOR"/>
    <property type="match status" value="1"/>
</dbReference>
<organism evidence="4 5">
    <name type="scientific">Streptomyces tagetis</name>
    <dbReference type="NCBI Taxonomy" id="2820809"/>
    <lineage>
        <taxon>Bacteria</taxon>
        <taxon>Bacillati</taxon>
        <taxon>Actinomycetota</taxon>
        <taxon>Actinomycetes</taxon>
        <taxon>Kitasatosporales</taxon>
        <taxon>Streptomycetaceae</taxon>
        <taxon>Streptomyces</taxon>
    </lineage>
</organism>
<dbReference type="AlphaFoldDB" id="A0A941BA02"/>
<evidence type="ECO:0000313" key="4">
    <source>
        <dbReference type="EMBL" id="MBQ0830113.1"/>
    </source>
</evidence>
<dbReference type="InterPro" id="IPR036388">
    <property type="entry name" value="WH-like_DNA-bd_sf"/>
</dbReference>
<dbReference type="Gene3D" id="1.10.10.10">
    <property type="entry name" value="Winged helix-like DNA-binding domain superfamily/Winged helix DNA-binding domain"/>
    <property type="match status" value="1"/>
</dbReference>
<feature type="region of interest" description="Disordered" evidence="2">
    <location>
        <begin position="131"/>
        <end position="179"/>
    </location>
</feature>
<feature type="domain" description="HTH luxR-type" evidence="3">
    <location>
        <begin position="10"/>
        <end position="75"/>
    </location>
</feature>
<keyword evidence="5" id="KW-1185">Reference proteome</keyword>
<feature type="compositionally biased region" description="Pro residues" evidence="2">
    <location>
        <begin position="152"/>
        <end position="167"/>
    </location>
</feature>
<evidence type="ECO:0000259" key="3">
    <source>
        <dbReference type="PROSITE" id="PS50043"/>
    </source>
</evidence>
<accession>A0A941BA02</accession>
<keyword evidence="1" id="KW-0238">DNA-binding</keyword>
<reference evidence="4" key="1">
    <citation type="submission" date="2021-04" db="EMBL/GenBank/DDBJ databases">
        <title>Genome seq and assembly of Streptomyces sp. RG38.</title>
        <authorList>
            <person name="Chhetri G."/>
        </authorList>
    </citation>
    <scope>NUCLEOTIDE SEQUENCE</scope>
    <source>
        <strain evidence="4">RG38</strain>
    </source>
</reference>
<dbReference type="Proteomes" id="UP000677875">
    <property type="component" value="Unassembled WGS sequence"/>
</dbReference>
<evidence type="ECO:0000256" key="1">
    <source>
        <dbReference type="ARBA" id="ARBA00023125"/>
    </source>
</evidence>
<dbReference type="GO" id="GO:0003677">
    <property type="term" value="F:DNA binding"/>
    <property type="evidence" value="ECO:0007669"/>
    <property type="project" value="UniProtKB-KW"/>
</dbReference>
<dbReference type="InterPro" id="IPR016032">
    <property type="entry name" value="Sig_transdc_resp-reg_C-effctor"/>
</dbReference>
<dbReference type="SUPFAM" id="SSF46894">
    <property type="entry name" value="C-terminal effector domain of the bipartite response regulators"/>
    <property type="match status" value="1"/>
</dbReference>
<dbReference type="SMART" id="SM00421">
    <property type="entry name" value="HTH_LUXR"/>
    <property type="match status" value="1"/>
</dbReference>
<evidence type="ECO:0000256" key="2">
    <source>
        <dbReference type="SAM" id="MobiDB-lite"/>
    </source>
</evidence>
<protein>
    <submittedName>
        <fullName evidence="4">Helix-turn-helix transcriptional regulator</fullName>
    </submittedName>
</protein>
<dbReference type="PROSITE" id="PS50043">
    <property type="entry name" value="HTH_LUXR_2"/>
    <property type="match status" value="1"/>
</dbReference>
<evidence type="ECO:0000313" key="5">
    <source>
        <dbReference type="Proteomes" id="UP000677875"/>
    </source>
</evidence>
<dbReference type="CDD" id="cd06170">
    <property type="entry name" value="LuxR_C_like"/>
    <property type="match status" value="1"/>
</dbReference>
<dbReference type="Pfam" id="PF00196">
    <property type="entry name" value="GerE"/>
    <property type="match status" value="1"/>
</dbReference>
<sequence>MPTQPPQPSQPSPPRELTRRQEEVLWLMLTGATADRIAQELGISRATVQTHLRAIYATFGVRSRAPAVIAAIERGYLPGSLDRGWSHDRERVLRALRQAWSPCWVHPAHTPSCAVCVRAATLGHAIALVRDPGAPAHPPPAAGPPGAAGGPRPSPPRPIRAPAPPEATPATGNGNGTSR</sequence>
<proteinExistence type="predicted"/>
<dbReference type="InterPro" id="IPR039420">
    <property type="entry name" value="WalR-like"/>
</dbReference>